<dbReference type="InterPro" id="IPR004843">
    <property type="entry name" value="Calcineurin-like_PHP"/>
</dbReference>
<accession>A0ABV5UMZ7</accession>
<dbReference type="SUPFAM" id="SSF56300">
    <property type="entry name" value="Metallo-dependent phosphatases"/>
    <property type="match status" value="1"/>
</dbReference>
<reference evidence="2 3" key="1">
    <citation type="submission" date="2024-09" db="EMBL/GenBank/DDBJ databases">
        <authorList>
            <person name="Sun Q."/>
            <person name="Mori K."/>
        </authorList>
    </citation>
    <scope>NUCLEOTIDE SEQUENCE [LARGE SCALE GENOMIC DNA]</scope>
    <source>
        <strain evidence="2 3">JCM 13519</strain>
    </source>
</reference>
<dbReference type="EMBL" id="JBHMBH010000019">
    <property type="protein sequence ID" value="MFB9713901.1"/>
    <property type="molecule type" value="Genomic_DNA"/>
</dbReference>
<dbReference type="Proteomes" id="UP001589536">
    <property type="component" value="Unassembled WGS sequence"/>
</dbReference>
<dbReference type="Pfam" id="PF00149">
    <property type="entry name" value="Metallophos"/>
    <property type="match status" value="1"/>
</dbReference>
<dbReference type="Gene3D" id="3.60.21.10">
    <property type="match status" value="1"/>
</dbReference>
<evidence type="ECO:0000313" key="3">
    <source>
        <dbReference type="Proteomes" id="UP001589536"/>
    </source>
</evidence>
<keyword evidence="3" id="KW-1185">Reference proteome</keyword>
<dbReference type="RefSeq" id="WP_345041931.1">
    <property type="nucleotide sequence ID" value="NZ_BAABED010000001.1"/>
</dbReference>
<comment type="caution">
    <text evidence="2">The sequence shown here is derived from an EMBL/GenBank/DDBJ whole genome shotgun (WGS) entry which is preliminary data.</text>
</comment>
<name>A0ABV5UMZ7_9MICC</name>
<proteinExistence type="predicted"/>
<dbReference type="InterPro" id="IPR029052">
    <property type="entry name" value="Metallo-depent_PP-like"/>
</dbReference>
<evidence type="ECO:0000259" key="1">
    <source>
        <dbReference type="Pfam" id="PF00149"/>
    </source>
</evidence>
<evidence type="ECO:0000313" key="2">
    <source>
        <dbReference type="EMBL" id="MFB9713901.1"/>
    </source>
</evidence>
<protein>
    <submittedName>
        <fullName evidence="2">Metallophosphoesterase</fullName>
    </submittedName>
</protein>
<sequence length="260" mass="29215">MTTNIAQPETGGNPEILIAGDWHGRTSWMVMVLRKAARSGHRTVIHVGDLAVLWPAANDKDKFTKALARRLEEHGLTLIFIDGNHDVHPKLRALPVNEEGFGVITDRLLYAPRGHRWQLGGVRFGALGGAYSVDRRTRKLNSSWWIGEETSEADVLRLGHGSLDVLITHEVPAGIDVVPQIFGELPEFIEREAYANRLLVRDAVRNTEPKLVFSGHWHQRRTGLMPNMDTRVHVLHRDLFEGNVVALDLDTLTVREYPLG</sequence>
<feature type="domain" description="Calcineurin-like phosphoesterase" evidence="1">
    <location>
        <begin position="16"/>
        <end position="219"/>
    </location>
</feature>
<gene>
    <name evidence="2" type="ORF">ACFFPI_07005</name>
</gene>
<organism evidence="2 3">
    <name type="scientific">Arthrobacter methylotrophus</name>
    <dbReference type="NCBI Taxonomy" id="121291"/>
    <lineage>
        <taxon>Bacteria</taxon>
        <taxon>Bacillati</taxon>
        <taxon>Actinomycetota</taxon>
        <taxon>Actinomycetes</taxon>
        <taxon>Micrococcales</taxon>
        <taxon>Micrococcaceae</taxon>
        <taxon>Arthrobacter</taxon>
    </lineage>
</organism>